<keyword evidence="4" id="KW-0472">Membrane</keyword>
<dbReference type="RefSeq" id="WP_109983038.1">
    <property type="nucleotide sequence ID" value="NZ_JAJUIE010000039.1"/>
</dbReference>
<name>A0A317L2Q5_9BACI</name>
<feature type="transmembrane region" description="Helical" evidence="4">
    <location>
        <begin position="18"/>
        <end position="37"/>
    </location>
</feature>
<gene>
    <name evidence="6" type="ORF">DLJ74_01360</name>
</gene>
<dbReference type="AlphaFoldDB" id="A0A317L2Q5"/>
<dbReference type="EMBL" id="QGTD01000003">
    <property type="protein sequence ID" value="PWU70142.1"/>
    <property type="molecule type" value="Genomic_DNA"/>
</dbReference>
<dbReference type="PROSITE" id="PS50111">
    <property type="entry name" value="CHEMOTAXIS_TRANSDUC_2"/>
    <property type="match status" value="1"/>
</dbReference>
<protein>
    <submittedName>
        <fullName evidence="6">Chemotaxis protein</fullName>
    </submittedName>
</protein>
<dbReference type="PANTHER" id="PTHR32089:SF112">
    <property type="entry name" value="LYSOZYME-LIKE PROTEIN-RELATED"/>
    <property type="match status" value="1"/>
</dbReference>
<keyword evidence="4" id="KW-0812">Transmembrane</keyword>
<reference evidence="6 7" key="1">
    <citation type="submission" date="2018-05" db="EMBL/GenBank/DDBJ databases">
        <title>Genomic analysis of Gracilibacillus dipsosauri DD1 reveals novel features of a salt-tolerant amylase.</title>
        <authorList>
            <person name="Deutch C.E."/>
            <person name="Yang S."/>
        </authorList>
    </citation>
    <scope>NUCLEOTIDE SEQUENCE [LARGE SCALE GENOMIC DNA]</scope>
    <source>
        <strain evidence="6 7">DD1</strain>
    </source>
</reference>
<evidence type="ECO:0000256" key="2">
    <source>
        <dbReference type="PROSITE-ProRule" id="PRU00284"/>
    </source>
</evidence>
<dbReference type="PANTHER" id="PTHR32089">
    <property type="entry name" value="METHYL-ACCEPTING CHEMOTAXIS PROTEIN MCPB"/>
    <property type="match status" value="1"/>
</dbReference>
<evidence type="ECO:0000313" key="7">
    <source>
        <dbReference type="Proteomes" id="UP000245624"/>
    </source>
</evidence>
<dbReference type="SUPFAM" id="SSF58104">
    <property type="entry name" value="Methyl-accepting chemotaxis protein (MCP) signaling domain"/>
    <property type="match status" value="1"/>
</dbReference>
<feature type="transmembrane region" description="Helical" evidence="4">
    <location>
        <begin position="43"/>
        <end position="60"/>
    </location>
</feature>
<accession>A0A317L2Q5</accession>
<comment type="caution">
    <text evidence="6">The sequence shown here is derived from an EMBL/GenBank/DDBJ whole genome shotgun (WGS) entry which is preliminary data.</text>
</comment>
<feature type="transmembrane region" description="Helical" evidence="4">
    <location>
        <begin position="143"/>
        <end position="162"/>
    </location>
</feature>
<evidence type="ECO:0000259" key="5">
    <source>
        <dbReference type="PROSITE" id="PS50111"/>
    </source>
</evidence>
<keyword evidence="4" id="KW-1133">Transmembrane helix</keyword>
<feature type="domain" description="Methyl-accepting transducer" evidence="5">
    <location>
        <begin position="210"/>
        <end position="460"/>
    </location>
</feature>
<dbReference type="SMART" id="SM00283">
    <property type="entry name" value="MA"/>
    <property type="match status" value="1"/>
</dbReference>
<dbReference type="Pfam" id="PF00015">
    <property type="entry name" value="MCPsignal"/>
    <property type="match status" value="1"/>
</dbReference>
<proteinExistence type="predicted"/>
<feature type="transmembrane region" description="Helical" evidence="4">
    <location>
        <begin position="114"/>
        <end position="131"/>
    </location>
</feature>
<evidence type="ECO:0000256" key="1">
    <source>
        <dbReference type="ARBA" id="ARBA00023224"/>
    </source>
</evidence>
<dbReference type="InterPro" id="IPR004089">
    <property type="entry name" value="MCPsignal_dom"/>
</dbReference>
<keyword evidence="3" id="KW-0175">Coiled coil</keyword>
<organism evidence="6 7">
    <name type="scientific">Gracilibacillus dipsosauri</name>
    <dbReference type="NCBI Taxonomy" id="178340"/>
    <lineage>
        <taxon>Bacteria</taxon>
        <taxon>Bacillati</taxon>
        <taxon>Bacillota</taxon>
        <taxon>Bacilli</taxon>
        <taxon>Bacillales</taxon>
        <taxon>Bacillaceae</taxon>
        <taxon>Gracilibacillus</taxon>
    </lineage>
</organism>
<feature type="coiled-coil region" evidence="3">
    <location>
        <begin position="162"/>
        <end position="189"/>
    </location>
</feature>
<dbReference type="OrthoDB" id="242546at2"/>
<dbReference type="Proteomes" id="UP000245624">
    <property type="component" value="Unassembled WGS sequence"/>
</dbReference>
<feature type="transmembrane region" description="Helical" evidence="4">
    <location>
        <begin position="67"/>
        <end position="87"/>
    </location>
</feature>
<dbReference type="Gene3D" id="1.10.287.950">
    <property type="entry name" value="Methyl-accepting chemotaxis protein"/>
    <property type="match status" value="1"/>
</dbReference>
<feature type="transmembrane region" description="Helical" evidence="4">
    <location>
        <begin position="93"/>
        <end position="109"/>
    </location>
</feature>
<evidence type="ECO:0000256" key="4">
    <source>
        <dbReference type="SAM" id="Phobius"/>
    </source>
</evidence>
<evidence type="ECO:0000313" key="6">
    <source>
        <dbReference type="EMBL" id="PWU70142.1"/>
    </source>
</evidence>
<sequence length="494" mass="55032">MEIIQSMKQNDLKHKNTLMFLTMGISLIAGLILSILQNVTLSVIFYGVQLALIILIYFSFKKFDQKAFLLPYIFIVIFYLSDLVYIALNGATSALFLIVIFLNIFSAIHMNKKIFYTGYSLGIVVIAYNFIRMDPSNTEMMQIFQYTVLIQLLSLLIFHFVIKMANGQMEQLTELLQTSQQHNNSKQEQNQLIESSISTILEKITTINTQLQENVYAQNELNTTIQEISQGSQTQAEQISNISDATNDTRQNIDIVHQTSQSLYEDSNKASSLAATGKEKMDTLNHHNETLEKTIGQLSRTFAELTEKIKETNQFADNIKEITEQTNLLALNASIEAARAGEAGKGFAVVADEIRKLADLTGETTEKITGNLASLNQSNNSAVNQMDESMLNFVNGMEISNEVTGYFEDLTSTIETLNSALQNFTMLAEDVQQQSNGVESSTNDLAAIIQQSSASLEEMSATITILTESNQEIAKLLSETVEDTNSLRTNIGTL</sequence>
<evidence type="ECO:0000256" key="3">
    <source>
        <dbReference type="SAM" id="Coils"/>
    </source>
</evidence>
<keyword evidence="1 2" id="KW-0807">Transducer</keyword>
<keyword evidence="7" id="KW-1185">Reference proteome</keyword>
<dbReference type="GO" id="GO:0016020">
    <property type="term" value="C:membrane"/>
    <property type="evidence" value="ECO:0007669"/>
    <property type="project" value="InterPro"/>
</dbReference>
<dbReference type="GO" id="GO:0007165">
    <property type="term" value="P:signal transduction"/>
    <property type="evidence" value="ECO:0007669"/>
    <property type="project" value="UniProtKB-KW"/>
</dbReference>